<reference evidence="3 4" key="1">
    <citation type="journal article" date="2016" name="Nat. Commun.">
        <title>Thousands of microbial genomes shed light on interconnected biogeochemical processes in an aquifer system.</title>
        <authorList>
            <person name="Anantharaman K."/>
            <person name="Brown C.T."/>
            <person name="Hug L.A."/>
            <person name="Sharon I."/>
            <person name="Castelle C.J."/>
            <person name="Probst A.J."/>
            <person name="Thomas B.C."/>
            <person name="Singh A."/>
            <person name="Wilkins M.J."/>
            <person name="Karaoz U."/>
            <person name="Brodie E.L."/>
            <person name="Williams K.H."/>
            <person name="Hubbard S.S."/>
            <person name="Banfield J.F."/>
        </authorList>
    </citation>
    <scope>NUCLEOTIDE SEQUENCE [LARGE SCALE GENOMIC DNA]</scope>
</reference>
<accession>A0A1G2G5E3</accession>
<dbReference type="InterPro" id="IPR001173">
    <property type="entry name" value="Glyco_trans_2-like"/>
</dbReference>
<protein>
    <submittedName>
        <fullName evidence="3">Glycosyl transferase family 2</fullName>
    </submittedName>
</protein>
<sequence>MSQLANNKKVIAVLPAYNAARTLKETIDAIPKGWVDEIVLVDDCSKDNTAEVARELGLRTIVHERNKGYGGNQKTCYKEALRLGADIAVMIHPDFQYDPYYIPELIRPLAYGKADVSMGSRMLIKRNALKGGMPWWKFVGNIFLTCIENLILGLGLSEYHTGFRAYTRGALETMPFEKNSDDFVFDSEIIVQARIAKLRIYETPIETKYFPEASMIGFWRSVKYGFAILSVMVKYLLYRLGLLRPKQFEVRVSL</sequence>
<comment type="caution">
    <text evidence="3">The sequence shown here is derived from an EMBL/GenBank/DDBJ whole genome shotgun (WGS) entry which is preliminary data.</text>
</comment>
<keyword evidence="1" id="KW-0472">Membrane</keyword>
<dbReference type="PANTHER" id="PTHR48090:SF7">
    <property type="entry name" value="RFBJ PROTEIN"/>
    <property type="match status" value="1"/>
</dbReference>
<evidence type="ECO:0000313" key="3">
    <source>
        <dbReference type="EMBL" id="OGZ45485.1"/>
    </source>
</evidence>
<evidence type="ECO:0000313" key="4">
    <source>
        <dbReference type="Proteomes" id="UP000177785"/>
    </source>
</evidence>
<dbReference type="EMBL" id="MHNL01000006">
    <property type="protein sequence ID" value="OGZ45485.1"/>
    <property type="molecule type" value="Genomic_DNA"/>
</dbReference>
<dbReference type="Pfam" id="PF00535">
    <property type="entry name" value="Glycos_transf_2"/>
    <property type="match status" value="1"/>
</dbReference>
<dbReference type="STRING" id="1802115.A2756_00505"/>
<keyword evidence="1" id="KW-1133">Transmembrane helix</keyword>
<dbReference type="Gene3D" id="3.90.550.10">
    <property type="entry name" value="Spore Coat Polysaccharide Biosynthesis Protein SpsA, Chain A"/>
    <property type="match status" value="1"/>
</dbReference>
<dbReference type="InterPro" id="IPR029044">
    <property type="entry name" value="Nucleotide-diphossugar_trans"/>
</dbReference>
<dbReference type="Proteomes" id="UP000177785">
    <property type="component" value="Unassembled WGS sequence"/>
</dbReference>
<keyword evidence="1" id="KW-0812">Transmembrane</keyword>
<feature type="domain" description="Glycosyltransferase 2-like" evidence="2">
    <location>
        <begin position="13"/>
        <end position="172"/>
    </location>
</feature>
<dbReference type="SUPFAM" id="SSF53448">
    <property type="entry name" value="Nucleotide-diphospho-sugar transferases"/>
    <property type="match status" value="1"/>
</dbReference>
<dbReference type="PANTHER" id="PTHR48090">
    <property type="entry name" value="UNDECAPRENYL-PHOSPHATE 4-DEOXY-4-FORMAMIDO-L-ARABINOSE TRANSFERASE-RELATED"/>
    <property type="match status" value="1"/>
</dbReference>
<gene>
    <name evidence="3" type="ORF">A2756_00505</name>
</gene>
<feature type="transmembrane region" description="Helical" evidence="1">
    <location>
        <begin position="135"/>
        <end position="156"/>
    </location>
</feature>
<organism evidence="3 4">
    <name type="scientific">Candidatus Ryanbacteria bacterium RIFCSPHIGHO2_01_FULL_48_27</name>
    <dbReference type="NCBI Taxonomy" id="1802115"/>
    <lineage>
        <taxon>Bacteria</taxon>
        <taxon>Candidatus Ryaniibacteriota</taxon>
    </lineage>
</organism>
<keyword evidence="3" id="KW-0808">Transferase</keyword>
<feature type="transmembrane region" description="Helical" evidence="1">
    <location>
        <begin position="218"/>
        <end position="237"/>
    </location>
</feature>
<dbReference type="GO" id="GO:0016740">
    <property type="term" value="F:transferase activity"/>
    <property type="evidence" value="ECO:0007669"/>
    <property type="project" value="UniProtKB-KW"/>
</dbReference>
<dbReference type="AlphaFoldDB" id="A0A1G2G5E3"/>
<dbReference type="CDD" id="cd04179">
    <property type="entry name" value="DPM_DPG-synthase_like"/>
    <property type="match status" value="1"/>
</dbReference>
<evidence type="ECO:0000259" key="2">
    <source>
        <dbReference type="Pfam" id="PF00535"/>
    </source>
</evidence>
<name>A0A1G2G5E3_9BACT</name>
<dbReference type="InterPro" id="IPR050256">
    <property type="entry name" value="Glycosyltransferase_2"/>
</dbReference>
<proteinExistence type="predicted"/>
<evidence type="ECO:0000256" key="1">
    <source>
        <dbReference type="SAM" id="Phobius"/>
    </source>
</evidence>